<feature type="region of interest" description="Disordered" evidence="1">
    <location>
        <begin position="50"/>
        <end position="84"/>
    </location>
</feature>
<dbReference type="Proteomes" id="UP001164959">
    <property type="component" value="Chromosome"/>
</dbReference>
<dbReference type="RefSeq" id="WP_265362016.1">
    <property type="nucleotide sequence ID" value="NZ_CP110636.1"/>
</dbReference>
<sequence>METNAALLELCPGYLDQDVPGRPHHPARPRLAPLAPVPIFIVPIGEDGPSPSSPSALVPSPSPSLSYLPSAPSSAGSSSALRGSGSALSPDSCLGLNGHSAATLDDASRRWLLSGLPARVSTAMAEASYWELYGTRGLLVVACGEDARQMGFSVESVRRGSPPPHTPYEVLTARELRAADRFPETERERMITRFWVRKDAAMQAAGGGLSSAPERIEAGFPADHGTVTVPGPYGCDVPVSVRNFTFSPSYEFAVATRNRSRSPLPSPIRSAECPFPHPGRESGRRGIPAIGRNSGHNGGGRGRRHRKGPLRHRHRAMDHRGETRACRTPRTGRKPYRRVTWCVPTGRGE</sequence>
<name>A0ABY6PBF9_9ACTN</name>
<dbReference type="Gene3D" id="3.90.470.20">
    <property type="entry name" value="4'-phosphopantetheinyl transferase domain"/>
    <property type="match status" value="1"/>
</dbReference>
<feature type="compositionally biased region" description="Low complexity" evidence="1">
    <location>
        <begin position="261"/>
        <end position="270"/>
    </location>
</feature>
<evidence type="ECO:0000313" key="2">
    <source>
        <dbReference type="EMBL" id="UZJ30582.1"/>
    </source>
</evidence>
<gene>
    <name evidence="2" type="ORF">OJ254_09715</name>
</gene>
<organism evidence="2 3">
    <name type="scientific">Streptomyces endophytica</name>
    <dbReference type="NCBI Taxonomy" id="2991496"/>
    <lineage>
        <taxon>Bacteria</taxon>
        <taxon>Bacillati</taxon>
        <taxon>Actinomycetota</taxon>
        <taxon>Actinomycetes</taxon>
        <taxon>Kitasatosporales</taxon>
        <taxon>Streptomycetaceae</taxon>
        <taxon>Streptomyces</taxon>
    </lineage>
</organism>
<dbReference type="InterPro" id="IPR037143">
    <property type="entry name" value="4-PPantetheinyl_Trfase_dom_sf"/>
</dbReference>
<evidence type="ECO:0008006" key="4">
    <source>
        <dbReference type="Google" id="ProtNLM"/>
    </source>
</evidence>
<dbReference type="SUPFAM" id="SSF56214">
    <property type="entry name" value="4'-phosphopantetheinyl transferase"/>
    <property type="match status" value="1"/>
</dbReference>
<feature type="region of interest" description="Disordered" evidence="1">
    <location>
        <begin position="260"/>
        <end position="331"/>
    </location>
</feature>
<reference evidence="2" key="1">
    <citation type="submission" date="2022-11" db="EMBL/GenBank/DDBJ databases">
        <title>Identification and genomic analyses of a novel endophytic actinobacterium Streptomyces endophytica sp. nov. with potential for biocontrol of Yam anthracnose.</title>
        <authorList>
            <person name="Huang X."/>
        </authorList>
    </citation>
    <scope>NUCLEOTIDE SEQUENCE</scope>
    <source>
        <strain evidence="2">HNM0140</strain>
    </source>
</reference>
<evidence type="ECO:0000313" key="3">
    <source>
        <dbReference type="Proteomes" id="UP001164959"/>
    </source>
</evidence>
<evidence type="ECO:0000256" key="1">
    <source>
        <dbReference type="SAM" id="MobiDB-lite"/>
    </source>
</evidence>
<dbReference type="EMBL" id="CP110636">
    <property type="protein sequence ID" value="UZJ30582.1"/>
    <property type="molecule type" value="Genomic_DNA"/>
</dbReference>
<protein>
    <recommendedName>
        <fullName evidence="4">4'-phosphopantetheinyl transferase superfamily protein</fullName>
    </recommendedName>
</protein>
<accession>A0ABY6PBF9</accession>
<keyword evidence="3" id="KW-1185">Reference proteome</keyword>
<feature type="compositionally biased region" description="Basic residues" evidence="1">
    <location>
        <begin position="301"/>
        <end position="317"/>
    </location>
</feature>
<proteinExistence type="predicted"/>